<dbReference type="Proteomes" id="UP000182517">
    <property type="component" value="Chromosome"/>
</dbReference>
<dbReference type="Pfam" id="PF02518">
    <property type="entry name" value="HATPase_c"/>
    <property type="match status" value="1"/>
</dbReference>
<dbReference type="InterPro" id="IPR036890">
    <property type="entry name" value="HATPase_C_sf"/>
</dbReference>
<keyword evidence="5" id="KW-0808">Transferase</keyword>
<dbReference type="STRING" id="1842532.A7E78_07975"/>
<dbReference type="SMART" id="SM00304">
    <property type="entry name" value="HAMP"/>
    <property type="match status" value="1"/>
</dbReference>
<feature type="domain" description="HAMP" evidence="9">
    <location>
        <begin position="194"/>
        <end position="247"/>
    </location>
</feature>
<dbReference type="InterPro" id="IPR005467">
    <property type="entry name" value="His_kinase_dom"/>
</dbReference>
<feature type="transmembrane region" description="Helical" evidence="7">
    <location>
        <begin position="174"/>
        <end position="193"/>
    </location>
</feature>
<dbReference type="EMBL" id="CP015519">
    <property type="protein sequence ID" value="APG27779.1"/>
    <property type="molecule type" value="Genomic_DNA"/>
</dbReference>
<dbReference type="Gene3D" id="6.10.340.10">
    <property type="match status" value="1"/>
</dbReference>
<dbReference type="GO" id="GO:0016020">
    <property type="term" value="C:membrane"/>
    <property type="evidence" value="ECO:0007669"/>
    <property type="project" value="UniProtKB-SubCell"/>
</dbReference>
<dbReference type="SMART" id="SM00387">
    <property type="entry name" value="HATPase_c"/>
    <property type="match status" value="1"/>
</dbReference>
<feature type="domain" description="Histidine kinase" evidence="8">
    <location>
        <begin position="308"/>
        <end position="526"/>
    </location>
</feature>
<feature type="transmembrane region" description="Helical" evidence="7">
    <location>
        <begin position="6"/>
        <end position="30"/>
    </location>
</feature>
<proteinExistence type="predicted"/>
<dbReference type="RefSeq" id="WP_072283746.1">
    <property type="nucleotide sequence ID" value="NZ_CP015519.1"/>
</dbReference>
<dbReference type="GO" id="GO:0007234">
    <property type="term" value="P:osmosensory signaling via phosphorelay pathway"/>
    <property type="evidence" value="ECO:0007669"/>
    <property type="project" value="TreeGrafter"/>
</dbReference>
<keyword evidence="11" id="KW-1185">Reference proteome</keyword>
<dbReference type="Pfam" id="PF00512">
    <property type="entry name" value="HisKA"/>
    <property type="match status" value="1"/>
</dbReference>
<dbReference type="OrthoDB" id="5524356at2"/>
<evidence type="ECO:0000256" key="1">
    <source>
        <dbReference type="ARBA" id="ARBA00000085"/>
    </source>
</evidence>
<evidence type="ECO:0000256" key="2">
    <source>
        <dbReference type="ARBA" id="ARBA00004370"/>
    </source>
</evidence>
<evidence type="ECO:0000256" key="6">
    <source>
        <dbReference type="ARBA" id="ARBA00022777"/>
    </source>
</evidence>
<dbReference type="InterPro" id="IPR003661">
    <property type="entry name" value="HisK_dim/P_dom"/>
</dbReference>
<dbReference type="SUPFAM" id="SSF158472">
    <property type="entry name" value="HAMP domain-like"/>
    <property type="match status" value="1"/>
</dbReference>
<gene>
    <name evidence="10" type="ORF">A7E78_07975</name>
</gene>
<keyword evidence="4" id="KW-0597">Phosphoprotein</keyword>
<dbReference type="InterPro" id="IPR003660">
    <property type="entry name" value="HAMP_dom"/>
</dbReference>
<dbReference type="SUPFAM" id="SSF47384">
    <property type="entry name" value="Homodimeric domain of signal transducing histidine kinase"/>
    <property type="match status" value="1"/>
</dbReference>
<sequence length="526" mass="59220">MKLRYKFNLLALGVLFAVGIAISIAGVFTIERLAYRMNRKLMEAEVVKVLEDIRSAHKVLTESGVAAVDSYVYRAQADILDKYREFRFGRTGRINILAEPDSRQLLPQLAKDQNSDIIHHAIAAQGIQGFWEHDHGKKALFHYHARFPAWNWIVLMSVDVDEMLVERNAFLSQVAWILLLGLVGGLLIFAWFARTIAAPVQQLSQAALAISHGDWKKNLPQSNAVDEVGDLTRAFSQMSEHLLAAHGDLEKQAKALQKTNTRLHLEITEHQQTQQDIFYLNQELEQRVSQRTAQLKVANRELEAFAYSVSHDLRAPLRSIDGFSQALLDDYGEQLDEEGQEFLQRVRGASQRMAQLIDDLLYLSRITRGEMVRQPVDLSGLVGLVSQELKLDNPWQEVETVIQPNVTADGDPRLLRVVLENLLGNAWKFTGRREQGRIEFGVEKSRPSAGDGSPAGDAYYVRDNGAGFDPAYADKLFGVFQRLHRVDEFPGTGIGLATVKRIIHRHGGQVWAEGEVEKGATFFFTL</sequence>
<dbReference type="CDD" id="cd00082">
    <property type="entry name" value="HisKA"/>
    <property type="match status" value="1"/>
</dbReference>
<comment type="catalytic activity">
    <reaction evidence="1">
        <text>ATP + protein L-histidine = ADP + protein N-phospho-L-histidine.</text>
        <dbReference type="EC" id="2.7.13.3"/>
    </reaction>
</comment>
<keyword evidence="7" id="KW-1133">Transmembrane helix</keyword>
<evidence type="ECO:0000313" key="10">
    <source>
        <dbReference type="EMBL" id="APG27779.1"/>
    </source>
</evidence>
<dbReference type="PROSITE" id="PS50109">
    <property type="entry name" value="HIS_KIN"/>
    <property type="match status" value="1"/>
</dbReference>
<dbReference type="PANTHER" id="PTHR42878:SF15">
    <property type="entry name" value="BACTERIOPHYTOCHROME"/>
    <property type="match status" value="1"/>
</dbReference>
<name>A0A1L3GPB1_9BACT</name>
<evidence type="ECO:0000259" key="8">
    <source>
        <dbReference type="PROSITE" id="PS50109"/>
    </source>
</evidence>
<dbReference type="SMART" id="SM00388">
    <property type="entry name" value="HisKA"/>
    <property type="match status" value="1"/>
</dbReference>
<keyword evidence="7" id="KW-0812">Transmembrane</keyword>
<keyword evidence="7" id="KW-0472">Membrane</keyword>
<dbReference type="GO" id="GO:0030295">
    <property type="term" value="F:protein kinase activator activity"/>
    <property type="evidence" value="ECO:0007669"/>
    <property type="project" value="TreeGrafter"/>
</dbReference>
<dbReference type="FunFam" id="3.30.565.10:FF:000006">
    <property type="entry name" value="Sensor histidine kinase WalK"/>
    <property type="match status" value="1"/>
</dbReference>
<dbReference type="FunFam" id="1.10.287.130:FF:000070">
    <property type="entry name" value="Histidine kinase sensor protein"/>
    <property type="match status" value="1"/>
</dbReference>
<dbReference type="InterPro" id="IPR036097">
    <property type="entry name" value="HisK_dim/P_sf"/>
</dbReference>
<evidence type="ECO:0000259" key="9">
    <source>
        <dbReference type="PROSITE" id="PS50885"/>
    </source>
</evidence>
<reference evidence="10 11" key="1">
    <citation type="journal article" date="2017" name="Genome Announc.">
        <title>Complete Genome Sequences of Two Acetylene-Fermenting Pelobacter acetylenicus Strains.</title>
        <authorList>
            <person name="Sutton J.M."/>
            <person name="Baesman S.M."/>
            <person name="Fierst J.L."/>
            <person name="Poret-Peterson A.T."/>
            <person name="Oremland R.S."/>
            <person name="Dunlap D.S."/>
            <person name="Akob D.M."/>
        </authorList>
    </citation>
    <scope>NUCLEOTIDE SEQUENCE [LARGE SCALE GENOMIC DNA]</scope>
    <source>
        <strain evidence="10 11">SFB93</strain>
    </source>
</reference>
<organism evidence="10 11">
    <name type="scientific">Syntrophotalea acetylenivorans</name>
    <dbReference type="NCBI Taxonomy" id="1842532"/>
    <lineage>
        <taxon>Bacteria</taxon>
        <taxon>Pseudomonadati</taxon>
        <taxon>Thermodesulfobacteriota</taxon>
        <taxon>Desulfuromonadia</taxon>
        <taxon>Desulfuromonadales</taxon>
        <taxon>Syntrophotaleaceae</taxon>
        <taxon>Syntrophotalea</taxon>
    </lineage>
</organism>
<dbReference type="SUPFAM" id="SSF55874">
    <property type="entry name" value="ATPase domain of HSP90 chaperone/DNA topoisomerase II/histidine kinase"/>
    <property type="match status" value="1"/>
</dbReference>
<accession>A0A1L3GPB1</accession>
<evidence type="ECO:0000313" key="11">
    <source>
        <dbReference type="Proteomes" id="UP000182517"/>
    </source>
</evidence>
<evidence type="ECO:0000256" key="7">
    <source>
        <dbReference type="SAM" id="Phobius"/>
    </source>
</evidence>
<comment type="subcellular location">
    <subcellularLocation>
        <location evidence="2">Membrane</location>
    </subcellularLocation>
</comment>
<evidence type="ECO:0000256" key="5">
    <source>
        <dbReference type="ARBA" id="ARBA00022679"/>
    </source>
</evidence>
<evidence type="ECO:0000256" key="4">
    <source>
        <dbReference type="ARBA" id="ARBA00022553"/>
    </source>
</evidence>
<keyword evidence="6" id="KW-0418">Kinase</keyword>
<dbReference type="GO" id="GO:0000156">
    <property type="term" value="F:phosphorelay response regulator activity"/>
    <property type="evidence" value="ECO:0007669"/>
    <property type="project" value="TreeGrafter"/>
</dbReference>
<dbReference type="Gene3D" id="1.10.287.130">
    <property type="match status" value="1"/>
</dbReference>
<dbReference type="PROSITE" id="PS50885">
    <property type="entry name" value="HAMP"/>
    <property type="match status" value="1"/>
</dbReference>
<dbReference type="PANTHER" id="PTHR42878">
    <property type="entry name" value="TWO-COMPONENT HISTIDINE KINASE"/>
    <property type="match status" value="1"/>
</dbReference>
<dbReference type="KEGG" id="pef:A7E78_07975"/>
<dbReference type="Pfam" id="PF00672">
    <property type="entry name" value="HAMP"/>
    <property type="match status" value="1"/>
</dbReference>
<protein>
    <recommendedName>
        <fullName evidence="3">histidine kinase</fullName>
        <ecNumber evidence="3">2.7.13.3</ecNumber>
    </recommendedName>
</protein>
<dbReference type="InterPro" id="IPR004358">
    <property type="entry name" value="Sig_transdc_His_kin-like_C"/>
</dbReference>
<dbReference type="AlphaFoldDB" id="A0A1L3GPB1"/>
<dbReference type="EC" id="2.7.13.3" evidence="3"/>
<dbReference type="GO" id="GO:0000155">
    <property type="term" value="F:phosphorelay sensor kinase activity"/>
    <property type="evidence" value="ECO:0007669"/>
    <property type="project" value="InterPro"/>
</dbReference>
<dbReference type="CDD" id="cd06225">
    <property type="entry name" value="HAMP"/>
    <property type="match status" value="1"/>
</dbReference>
<dbReference type="Gene3D" id="3.30.565.10">
    <property type="entry name" value="Histidine kinase-like ATPase, C-terminal domain"/>
    <property type="match status" value="1"/>
</dbReference>
<dbReference type="InterPro" id="IPR050351">
    <property type="entry name" value="BphY/WalK/GraS-like"/>
</dbReference>
<dbReference type="PRINTS" id="PR00344">
    <property type="entry name" value="BCTRLSENSOR"/>
</dbReference>
<dbReference type="InterPro" id="IPR003594">
    <property type="entry name" value="HATPase_dom"/>
</dbReference>
<evidence type="ECO:0000256" key="3">
    <source>
        <dbReference type="ARBA" id="ARBA00012438"/>
    </source>
</evidence>